<protein>
    <submittedName>
        <fullName evidence="1">Uncharacterized protein</fullName>
    </submittedName>
</protein>
<gene>
    <name evidence="1" type="ORF">K435DRAFT_849659</name>
</gene>
<evidence type="ECO:0000313" key="1">
    <source>
        <dbReference type="EMBL" id="THV05662.1"/>
    </source>
</evidence>
<proteinExistence type="predicted"/>
<keyword evidence="2" id="KW-1185">Reference proteome</keyword>
<evidence type="ECO:0000313" key="2">
    <source>
        <dbReference type="Proteomes" id="UP000297245"/>
    </source>
</evidence>
<dbReference type="Proteomes" id="UP000297245">
    <property type="component" value="Unassembled WGS sequence"/>
</dbReference>
<accession>A0A4S8MRU1</accession>
<dbReference type="AlphaFoldDB" id="A0A4S8MRU1"/>
<sequence>MYTGHTLYKPISIYSLGMDHSCTRSNLLGTSQPPLRSTVLDSGPRIKNPAFWEFESCYSDSSLPVFALTDININTSTRPALKVFKWGFGGAITKITDAPKHPPFRYKAPNIVGIC</sequence>
<name>A0A4S8MRU1_DENBC</name>
<organism evidence="1 2">
    <name type="scientific">Dendrothele bispora (strain CBS 962.96)</name>
    <dbReference type="NCBI Taxonomy" id="1314807"/>
    <lineage>
        <taxon>Eukaryota</taxon>
        <taxon>Fungi</taxon>
        <taxon>Dikarya</taxon>
        <taxon>Basidiomycota</taxon>
        <taxon>Agaricomycotina</taxon>
        <taxon>Agaricomycetes</taxon>
        <taxon>Agaricomycetidae</taxon>
        <taxon>Agaricales</taxon>
        <taxon>Agaricales incertae sedis</taxon>
        <taxon>Dendrothele</taxon>
    </lineage>
</organism>
<reference evidence="1 2" key="1">
    <citation type="journal article" date="2019" name="Nat. Ecol. Evol.">
        <title>Megaphylogeny resolves global patterns of mushroom evolution.</title>
        <authorList>
            <person name="Varga T."/>
            <person name="Krizsan K."/>
            <person name="Foldi C."/>
            <person name="Dima B."/>
            <person name="Sanchez-Garcia M."/>
            <person name="Sanchez-Ramirez S."/>
            <person name="Szollosi G.J."/>
            <person name="Szarkandi J.G."/>
            <person name="Papp V."/>
            <person name="Albert L."/>
            <person name="Andreopoulos W."/>
            <person name="Angelini C."/>
            <person name="Antonin V."/>
            <person name="Barry K.W."/>
            <person name="Bougher N.L."/>
            <person name="Buchanan P."/>
            <person name="Buyck B."/>
            <person name="Bense V."/>
            <person name="Catcheside P."/>
            <person name="Chovatia M."/>
            <person name="Cooper J."/>
            <person name="Damon W."/>
            <person name="Desjardin D."/>
            <person name="Finy P."/>
            <person name="Geml J."/>
            <person name="Haridas S."/>
            <person name="Hughes K."/>
            <person name="Justo A."/>
            <person name="Karasinski D."/>
            <person name="Kautmanova I."/>
            <person name="Kiss B."/>
            <person name="Kocsube S."/>
            <person name="Kotiranta H."/>
            <person name="LaButti K.M."/>
            <person name="Lechner B.E."/>
            <person name="Liimatainen K."/>
            <person name="Lipzen A."/>
            <person name="Lukacs Z."/>
            <person name="Mihaltcheva S."/>
            <person name="Morgado L.N."/>
            <person name="Niskanen T."/>
            <person name="Noordeloos M.E."/>
            <person name="Ohm R.A."/>
            <person name="Ortiz-Santana B."/>
            <person name="Ovrebo C."/>
            <person name="Racz N."/>
            <person name="Riley R."/>
            <person name="Savchenko A."/>
            <person name="Shiryaev A."/>
            <person name="Soop K."/>
            <person name="Spirin V."/>
            <person name="Szebenyi C."/>
            <person name="Tomsovsky M."/>
            <person name="Tulloss R.E."/>
            <person name="Uehling J."/>
            <person name="Grigoriev I.V."/>
            <person name="Vagvolgyi C."/>
            <person name="Papp T."/>
            <person name="Martin F.M."/>
            <person name="Miettinen O."/>
            <person name="Hibbett D.S."/>
            <person name="Nagy L.G."/>
        </authorList>
    </citation>
    <scope>NUCLEOTIDE SEQUENCE [LARGE SCALE GENOMIC DNA]</scope>
    <source>
        <strain evidence="1 2">CBS 962.96</strain>
    </source>
</reference>
<dbReference type="EMBL" id="ML179047">
    <property type="protein sequence ID" value="THV05662.1"/>
    <property type="molecule type" value="Genomic_DNA"/>
</dbReference>